<dbReference type="Pfam" id="PF25426">
    <property type="entry name" value="AAA_lid_BCS1"/>
    <property type="match status" value="1"/>
</dbReference>
<keyword evidence="10" id="KW-0472">Membrane</keyword>
<evidence type="ECO:0000259" key="13">
    <source>
        <dbReference type="SMART" id="SM00382"/>
    </source>
</evidence>
<dbReference type="SUPFAM" id="SSF52540">
    <property type="entry name" value="P-loop containing nucleoside triphosphate hydrolases"/>
    <property type="match status" value="1"/>
</dbReference>
<dbReference type="SMART" id="SM00382">
    <property type="entry name" value="AAA"/>
    <property type="match status" value="1"/>
</dbReference>
<dbReference type="GO" id="GO:0016887">
    <property type="term" value="F:ATP hydrolysis activity"/>
    <property type="evidence" value="ECO:0007669"/>
    <property type="project" value="InterPro"/>
</dbReference>
<dbReference type="VEuPathDB" id="FungiDB:ATCC64974_30030"/>
<comment type="caution">
    <text evidence="15">The sequence shown here is derived from an EMBL/GenBank/DDBJ whole genome shotgun (WGS) entry which is preliminary data.</text>
</comment>
<dbReference type="InterPro" id="IPR050747">
    <property type="entry name" value="Mitochondrial_chaperone_BCS1"/>
</dbReference>
<sequence>MELASSNHLTGADIISPLLDMICNTLHLDPLIVVNLGLLVIGIITSLHSTGNIVYSYAAKTCLSTVHVKVDDPLYHDIIRWMADHVFQHRNFLSVLAHTANNSDARRITRLSRMQEIIHTNEMFSPGKEDARGSSIELKPFHGSRLFRFNQTWIYFHHRSNSLSYSNPLMDREDNTHLTLQCLSLSLSPLKAFLEEVRAYSCKVSESTILIYRTQPFYRDIRWMPIATRPLQDISTIILNESKKKRILQDISEYLHPKTRQWYANHGIPYRRGYFFSGPPGTGKTSLASALAGVFGLDIYVLSLRDPTMEEPDFIRMFSAVPRQCVVLLEGVDAAGLNRNEPMVPTTTNTSNSTYPDDIPKTPGQVRAPEPIPYTANSSAISLSGLLNAIDSVSSHEGRILIMTTIMPQELDRALIRPGRVDLHIRFELPCDDEGDQEKQAFENEKEKLEALAEQFSENLPEARFSIADVQGFLLQYKREPKKACENVAGWVEEELGVEDERTTNTE</sequence>
<keyword evidence="7" id="KW-0067">ATP-binding</keyword>
<evidence type="ECO:0000256" key="4">
    <source>
        <dbReference type="ARBA" id="ARBA00022741"/>
    </source>
</evidence>
<dbReference type="GO" id="GO:0005524">
    <property type="term" value="F:ATP binding"/>
    <property type="evidence" value="ECO:0007669"/>
    <property type="project" value="UniProtKB-KW"/>
</dbReference>
<feature type="domain" description="AAA+ ATPase" evidence="13">
    <location>
        <begin position="270"/>
        <end position="431"/>
    </location>
</feature>
<evidence type="ECO:0000256" key="1">
    <source>
        <dbReference type="ARBA" id="ARBA00004434"/>
    </source>
</evidence>
<keyword evidence="4" id="KW-0547">Nucleotide-binding</keyword>
<dbReference type="InterPro" id="IPR003959">
    <property type="entry name" value="ATPase_AAA_core"/>
</dbReference>
<keyword evidence="6" id="KW-0378">Hydrolase</keyword>
<dbReference type="OrthoDB" id="10251412at2759"/>
<evidence type="ECO:0000313" key="16">
    <source>
        <dbReference type="Proteomes" id="UP000068243"/>
    </source>
</evidence>
<evidence type="ECO:0000256" key="2">
    <source>
        <dbReference type="ARBA" id="ARBA00007448"/>
    </source>
</evidence>
<evidence type="ECO:0000313" key="15">
    <source>
        <dbReference type="EMBL" id="GAQ33380.1"/>
    </source>
</evidence>
<keyword evidence="5" id="KW-0999">Mitochondrion inner membrane</keyword>
<keyword evidence="3" id="KW-0812">Transmembrane</keyword>
<evidence type="ECO:0000256" key="10">
    <source>
        <dbReference type="ARBA" id="ARBA00023136"/>
    </source>
</evidence>
<dbReference type="InterPro" id="IPR027417">
    <property type="entry name" value="P-loop_NTPase"/>
</dbReference>
<evidence type="ECO:0000256" key="12">
    <source>
        <dbReference type="SAM" id="MobiDB-lite"/>
    </source>
</evidence>
<evidence type="ECO:0000256" key="6">
    <source>
        <dbReference type="ARBA" id="ARBA00022801"/>
    </source>
</evidence>
<dbReference type="Gene3D" id="3.40.50.300">
    <property type="entry name" value="P-loop containing nucleotide triphosphate hydrolases"/>
    <property type="match status" value="1"/>
</dbReference>
<keyword evidence="9" id="KW-0496">Mitochondrion</keyword>
<evidence type="ECO:0000256" key="9">
    <source>
        <dbReference type="ARBA" id="ARBA00023128"/>
    </source>
</evidence>
<protein>
    <submittedName>
        <fullName evidence="15">AAA-type ATPase Bcs1</fullName>
    </submittedName>
</protein>
<evidence type="ECO:0000259" key="14">
    <source>
        <dbReference type="SMART" id="SM01024"/>
    </source>
</evidence>
<dbReference type="GO" id="GO:0005743">
    <property type="term" value="C:mitochondrial inner membrane"/>
    <property type="evidence" value="ECO:0007669"/>
    <property type="project" value="UniProtKB-SubCell"/>
</dbReference>
<dbReference type="InterPro" id="IPR003593">
    <property type="entry name" value="AAA+_ATPase"/>
</dbReference>
<comment type="similarity">
    <text evidence="2">Belongs to the AAA ATPase family. BCS1 subfamily.</text>
</comment>
<evidence type="ECO:0000256" key="5">
    <source>
        <dbReference type="ARBA" id="ARBA00022792"/>
    </source>
</evidence>
<dbReference type="AlphaFoldDB" id="A0A117DUH4"/>
<dbReference type="VEuPathDB" id="FungiDB:An15g03540"/>
<name>A0A117DUH4_ASPNG</name>
<comment type="catalytic activity">
    <reaction evidence="11">
        <text>ATP + H2O = ADP + phosphate + H(+)</text>
        <dbReference type="Rhea" id="RHEA:13065"/>
        <dbReference type="ChEBI" id="CHEBI:15377"/>
        <dbReference type="ChEBI" id="CHEBI:15378"/>
        <dbReference type="ChEBI" id="CHEBI:30616"/>
        <dbReference type="ChEBI" id="CHEBI:43474"/>
        <dbReference type="ChEBI" id="CHEBI:456216"/>
    </reaction>
    <physiologicalReaction direction="left-to-right" evidence="11">
        <dbReference type="Rhea" id="RHEA:13066"/>
    </physiologicalReaction>
</comment>
<dbReference type="EMBL" id="BCMY01000001">
    <property type="protein sequence ID" value="GAQ33380.1"/>
    <property type="molecule type" value="Genomic_DNA"/>
</dbReference>
<evidence type="ECO:0000256" key="7">
    <source>
        <dbReference type="ARBA" id="ARBA00022840"/>
    </source>
</evidence>
<accession>A0A117DUH4</accession>
<dbReference type="PANTHER" id="PTHR23070">
    <property type="entry name" value="BCS1 AAA-TYPE ATPASE"/>
    <property type="match status" value="1"/>
</dbReference>
<evidence type="ECO:0000256" key="8">
    <source>
        <dbReference type="ARBA" id="ARBA00022989"/>
    </source>
</evidence>
<organism evidence="15 16">
    <name type="scientific">Aspergillus niger</name>
    <dbReference type="NCBI Taxonomy" id="5061"/>
    <lineage>
        <taxon>Eukaryota</taxon>
        <taxon>Fungi</taxon>
        <taxon>Dikarya</taxon>
        <taxon>Ascomycota</taxon>
        <taxon>Pezizomycotina</taxon>
        <taxon>Eurotiomycetes</taxon>
        <taxon>Eurotiomycetidae</taxon>
        <taxon>Eurotiales</taxon>
        <taxon>Aspergillaceae</taxon>
        <taxon>Aspergillus</taxon>
        <taxon>Aspergillus subgen. Circumdati</taxon>
    </lineage>
</organism>
<dbReference type="SMART" id="SM01024">
    <property type="entry name" value="BCS1_N"/>
    <property type="match status" value="1"/>
</dbReference>
<dbReference type="Pfam" id="PF00004">
    <property type="entry name" value="AAA"/>
    <property type="match status" value="2"/>
</dbReference>
<evidence type="ECO:0000256" key="11">
    <source>
        <dbReference type="ARBA" id="ARBA00048778"/>
    </source>
</evidence>
<dbReference type="VEuPathDB" id="FungiDB:ASPNIDRAFT2_40569"/>
<dbReference type="InterPro" id="IPR014851">
    <property type="entry name" value="BCS1_N"/>
</dbReference>
<dbReference type="VEuPathDB" id="FungiDB:M747DRAFT_248280"/>
<dbReference type="Pfam" id="PF08740">
    <property type="entry name" value="BCS1_N"/>
    <property type="match status" value="1"/>
</dbReference>
<feature type="domain" description="BCS1 N-terminal" evidence="14">
    <location>
        <begin position="38"/>
        <end position="237"/>
    </location>
</feature>
<reference evidence="16" key="1">
    <citation type="journal article" date="2016" name="Genome Announc.">
        <title>Draft genome sequence of Aspergillus niger strain An76.</title>
        <authorList>
            <person name="Gong W."/>
            <person name="Cheng Z."/>
            <person name="Zhang H."/>
            <person name="Liu L."/>
            <person name="Gao P."/>
            <person name="Wang L."/>
        </authorList>
    </citation>
    <scope>NUCLEOTIDE SEQUENCE [LARGE SCALE GENOMIC DNA]</scope>
    <source>
        <strain evidence="16">An76</strain>
    </source>
</reference>
<gene>
    <name evidence="15" type="ORF">ABL_00137</name>
</gene>
<dbReference type="Proteomes" id="UP000068243">
    <property type="component" value="Unassembled WGS sequence"/>
</dbReference>
<dbReference type="InterPro" id="IPR057495">
    <property type="entry name" value="AAA_lid_BCS1"/>
</dbReference>
<feature type="region of interest" description="Disordered" evidence="12">
    <location>
        <begin position="339"/>
        <end position="358"/>
    </location>
</feature>
<proteinExistence type="inferred from homology"/>
<evidence type="ECO:0000256" key="3">
    <source>
        <dbReference type="ARBA" id="ARBA00022692"/>
    </source>
</evidence>
<dbReference type="OMA" id="TVSCFGW"/>
<comment type="subcellular location">
    <subcellularLocation>
        <location evidence="1">Mitochondrion inner membrane</location>
        <topology evidence="1">Single-pass membrane protein</topology>
    </subcellularLocation>
</comment>
<keyword evidence="8" id="KW-1133">Transmembrane helix</keyword>